<feature type="compositionally biased region" description="Polar residues" evidence="10">
    <location>
        <begin position="1365"/>
        <end position="1394"/>
    </location>
</feature>
<dbReference type="InterPro" id="IPR000413">
    <property type="entry name" value="Integrin_alpha"/>
</dbReference>
<sequence>MWITTKFYQTTYKHTTYNHIFLILILYSIRLIWIEAIIESTQLNDKSYTDLNWEYDIRRSKLWSPKTPLNVWPDFKLIQECDTDDFKLSNTNFNQLMIMNTTTYNTTYNNNNNQELFEWTSISIFTIERLKRGYILLGGSYKTKPFNLSSSTNSSNSSSIVSPRHNSQMILCYLDWKSNYETLLGFGFNYNACIILQSNSMNRDYNDHEFLGATSQSIKINQDLSLFLYCDPLWRANSIVPVGRCFLHYIHDGVIQSYIELADFCQTGLKVTTPCAAGHSIALTYNNDNDNNHGKGSRSINEHLSNVRLWIGQPLSTPYGRIQILTNLYSDSMKVTTINRPETTTIESMAIGSLFGYALTDGFVTAPGLLTREQYNYTYINHLVGINVAKSYRDKFNGFYGNIDWFPEINSTDPFNGNGMSVLRVHLKGPYIKSVIMGAPYAGNTDIKNNNDTKVDPIQSTGYNIGRIYLFCQSDQRINIKSDSYKPSTTIIDYLDGPKNSRNFGFALTNLGDYDGDGNDDVAVGSPDLENTIGYSYIYLIRILSNCKFDRTPLHILRSPKNSPDFGAHLPSYTDDLDFNGINDLVVPMSPIKQNGISDQPIIVYASRYKWIADCHYIFPPWLAIRNLLKNDLIPIQIIIYFKDPKNKQSRSDQTDLKLLNSLQIDNYIHQINPDWNATDTNGQRFQLMNSIQSRLELKQNQLIIDFNIQAKINIEDMNDLESITGGVFIGYRFLQPCYGNQNVIDQNGTCLDGGWLKRPFIDWSKCLAKIPLSRYVCYPTPVCKSDVVLRVKDIQSNKVMAFQYIHDKQKSISILNQSDIIQYPLTTTVDLEYGNRNSSRPQLQIEIYNYGPTKAQGIRMELQFHGNLKFSRLELEVDSSNTDSTSRHSEVLMVEVSENETWVHCPIGTLLPPIILSNSDKEIIEPNQRFILSTYYDKFMLDDDQVDFQLGAGVTINVITGTPDPQPISNSIRFNYQVIHRPNIRISYGPGEIPSRMDNRSVPSKSMLSQQKRVIVSEIGPKVEHILQIEYMGPSNKLKNVTMNVLVPIELDSMDKIGNAPQYVLYMFNEIRAPSYNDNYVLEWIDSRPKVFAMGRHQNDGSNFRNDDGDDMSKVGSCIIVNSEKVVNPRELIPMDVNTVYSRKRRGVLTKTHETEINIEKSFMNNDNESFTEDSIETIQSSSSSSSSSSPKIPVIQFRRLQKEVFECNRVGNRIQKPPICAEIICHVDELVKNRPVLIKVTGWLWARTLFAKHISDVDLVTIISVNQGSIPKGVQPANEPIGHFYLSQTFFFPQIRPKLIHQLPIWPIIVGIILGVLFLYLLIILLYLLGFFRRRKTELRKAMLSKGGAEDTYKHEQTELLLNDQNKSKQGVTIENNNYHPPDGYTTNVTPSNKNKKLKKKHKRELNILHPGDLSPSGTLINTCQDQDQDHQDQDHRDQDHHHDEQQNKDGSEKQNLITDSTSSQ</sequence>
<keyword evidence="9" id="KW-0812">Transmembrane</keyword>
<keyword evidence="5 9" id="KW-0472">Membrane</keyword>
<evidence type="ECO:0000313" key="12">
    <source>
        <dbReference type="WBParaSite" id="Smp_245490.1"/>
    </source>
</evidence>
<dbReference type="PRINTS" id="PR01185">
    <property type="entry name" value="INTEGRINA"/>
</dbReference>
<dbReference type="Proteomes" id="UP000008854">
    <property type="component" value="Unassembled WGS sequence"/>
</dbReference>
<reference evidence="11" key="1">
    <citation type="journal article" date="2012" name="PLoS Negl. Trop. Dis.">
        <title>A systematically improved high quality genome and transcriptome of the human blood fluke Schistosoma mansoni.</title>
        <authorList>
            <person name="Protasio A.V."/>
            <person name="Tsai I.J."/>
            <person name="Babbage A."/>
            <person name="Nichol S."/>
            <person name="Hunt M."/>
            <person name="Aslett M.A."/>
            <person name="De Silva N."/>
            <person name="Velarde G.S."/>
            <person name="Anderson T.J."/>
            <person name="Clark R.C."/>
            <person name="Davidson C."/>
            <person name="Dillon G.P."/>
            <person name="Holroyd N.E."/>
            <person name="LoVerde P.T."/>
            <person name="Lloyd C."/>
            <person name="McQuillan J."/>
            <person name="Oliveira G."/>
            <person name="Otto T.D."/>
            <person name="Parker-Manuel S.J."/>
            <person name="Quail M.A."/>
            <person name="Wilson R.A."/>
            <person name="Zerlotini A."/>
            <person name="Dunne D.W."/>
            <person name="Berriman M."/>
        </authorList>
    </citation>
    <scope>NUCLEOTIDE SEQUENCE [LARGE SCALE GENOMIC DNA]</scope>
    <source>
        <strain evidence="11">Puerto Rican</strain>
    </source>
</reference>
<dbReference type="InterPro" id="IPR028994">
    <property type="entry name" value="Integrin_alpha_N"/>
</dbReference>
<keyword evidence="11" id="KW-1185">Reference proteome</keyword>
<evidence type="ECO:0000256" key="4">
    <source>
        <dbReference type="ARBA" id="ARBA00023037"/>
    </source>
</evidence>
<feature type="compositionally biased region" description="Basic and acidic residues" evidence="10">
    <location>
        <begin position="1430"/>
        <end position="1455"/>
    </location>
</feature>
<dbReference type="STRING" id="6183.A0A5K4F239"/>
<name>A0A5K4F239_SCHMA</name>
<feature type="transmembrane region" description="Helical" evidence="9">
    <location>
        <begin position="20"/>
        <end position="38"/>
    </location>
</feature>
<dbReference type="WBParaSite" id="Smp_245490.1">
    <property type="protein sequence ID" value="Smp_245490.1"/>
    <property type="gene ID" value="Smp_245490"/>
</dbReference>
<comment type="subcellular location">
    <subcellularLocation>
        <location evidence="1 9">Membrane</location>
        <topology evidence="1 9">Single-pass type I membrane protein</topology>
    </subcellularLocation>
</comment>
<evidence type="ECO:0000256" key="8">
    <source>
        <dbReference type="PROSITE-ProRule" id="PRU00803"/>
    </source>
</evidence>
<reference evidence="12" key="2">
    <citation type="submission" date="2019-11" db="UniProtKB">
        <authorList>
            <consortium name="WormBaseParasite"/>
        </authorList>
    </citation>
    <scope>IDENTIFICATION</scope>
    <source>
        <strain evidence="12">Puerto Rican</strain>
    </source>
</reference>
<dbReference type="SUPFAM" id="SSF69179">
    <property type="entry name" value="Integrin domains"/>
    <property type="match status" value="1"/>
</dbReference>
<feature type="compositionally biased region" description="Polar residues" evidence="10">
    <location>
        <begin position="1456"/>
        <end position="1467"/>
    </location>
</feature>
<dbReference type="GO" id="GO:0098609">
    <property type="term" value="P:cell-cell adhesion"/>
    <property type="evidence" value="ECO:0007669"/>
    <property type="project" value="TreeGrafter"/>
</dbReference>
<evidence type="ECO:0000256" key="1">
    <source>
        <dbReference type="ARBA" id="ARBA00004479"/>
    </source>
</evidence>
<evidence type="ECO:0000256" key="9">
    <source>
        <dbReference type="RuleBase" id="RU003762"/>
    </source>
</evidence>
<dbReference type="SUPFAM" id="SSF69318">
    <property type="entry name" value="Integrin alpha N-terminal domain"/>
    <property type="match status" value="1"/>
</dbReference>
<evidence type="ECO:0000256" key="2">
    <source>
        <dbReference type="ARBA" id="ARBA00008054"/>
    </source>
</evidence>
<dbReference type="ExpressionAtlas" id="A0A5K4F239">
    <property type="expression patterns" value="baseline and differential"/>
</dbReference>
<dbReference type="PANTHER" id="PTHR23220">
    <property type="entry name" value="INTEGRIN ALPHA"/>
    <property type="match status" value="1"/>
</dbReference>
<dbReference type="InterPro" id="IPR013519">
    <property type="entry name" value="Int_alpha_beta-p"/>
</dbReference>
<evidence type="ECO:0000256" key="10">
    <source>
        <dbReference type="SAM" id="MobiDB-lite"/>
    </source>
</evidence>
<feature type="repeat" description="FG-GAP" evidence="8">
    <location>
        <begin position="490"/>
        <end position="548"/>
    </location>
</feature>
<dbReference type="GO" id="GO:0007160">
    <property type="term" value="P:cell-matrix adhesion"/>
    <property type="evidence" value="ECO:0007669"/>
    <property type="project" value="TreeGrafter"/>
</dbReference>
<comment type="caution">
    <text evidence="9">Lacks conserved residue(s) required for the propagation of feature annotation.</text>
</comment>
<keyword evidence="9" id="KW-1133">Transmembrane helix</keyword>
<dbReference type="GO" id="GO:0007229">
    <property type="term" value="P:integrin-mediated signaling pathway"/>
    <property type="evidence" value="ECO:0007669"/>
    <property type="project" value="UniProtKB-KW"/>
</dbReference>
<evidence type="ECO:0000313" key="11">
    <source>
        <dbReference type="Proteomes" id="UP000008854"/>
    </source>
</evidence>
<dbReference type="GO" id="GO:0009897">
    <property type="term" value="C:external side of plasma membrane"/>
    <property type="evidence" value="ECO:0007669"/>
    <property type="project" value="TreeGrafter"/>
</dbReference>
<keyword evidence="4 9" id="KW-0401">Integrin</keyword>
<dbReference type="PANTHER" id="PTHR23220:SF133">
    <property type="entry name" value="INTEGRIN ALPHA-PS2"/>
    <property type="match status" value="1"/>
</dbReference>
<dbReference type="GO" id="GO:0008305">
    <property type="term" value="C:integrin complex"/>
    <property type="evidence" value="ECO:0007669"/>
    <property type="project" value="InterPro"/>
</dbReference>
<organism evidence="11 12">
    <name type="scientific">Schistosoma mansoni</name>
    <name type="common">Blood fluke</name>
    <dbReference type="NCBI Taxonomy" id="6183"/>
    <lineage>
        <taxon>Eukaryota</taxon>
        <taxon>Metazoa</taxon>
        <taxon>Spiralia</taxon>
        <taxon>Lophotrochozoa</taxon>
        <taxon>Platyhelminthes</taxon>
        <taxon>Trematoda</taxon>
        <taxon>Digenea</taxon>
        <taxon>Strigeidida</taxon>
        <taxon>Schistosomatoidea</taxon>
        <taxon>Schistosomatidae</taxon>
        <taxon>Schistosoma</taxon>
    </lineage>
</organism>
<accession>A0A5K4F239</accession>
<evidence type="ECO:0000256" key="7">
    <source>
        <dbReference type="ARBA" id="ARBA00023180"/>
    </source>
</evidence>
<proteinExistence type="inferred from homology"/>
<comment type="similarity">
    <text evidence="2 9">Belongs to the integrin alpha chain family.</text>
</comment>
<dbReference type="Gene3D" id="2.130.10.130">
    <property type="entry name" value="Integrin alpha, N-terminal"/>
    <property type="match status" value="1"/>
</dbReference>
<dbReference type="GO" id="GO:0005178">
    <property type="term" value="F:integrin binding"/>
    <property type="evidence" value="ECO:0007669"/>
    <property type="project" value="TreeGrafter"/>
</dbReference>
<keyword evidence="7" id="KW-0325">Glycoprotein</keyword>
<dbReference type="InterPro" id="IPR032695">
    <property type="entry name" value="Integrin_dom_sf"/>
</dbReference>
<keyword evidence="3 9" id="KW-0130">Cell adhesion</keyword>
<protein>
    <submittedName>
        <fullName evidence="12">Integrin</fullName>
    </submittedName>
</protein>
<evidence type="ECO:0000256" key="5">
    <source>
        <dbReference type="ARBA" id="ARBA00023136"/>
    </source>
</evidence>
<dbReference type="PROSITE" id="PS51470">
    <property type="entry name" value="FG_GAP"/>
    <property type="match status" value="1"/>
</dbReference>
<feature type="compositionally biased region" description="Basic residues" evidence="10">
    <location>
        <begin position="1396"/>
        <end position="1406"/>
    </location>
</feature>
<feature type="region of interest" description="Disordered" evidence="10">
    <location>
        <begin position="1362"/>
        <end position="1467"/>
    </location>
</feature>
<dbReference type="SMART" id="SM00191">
    <property type="entry name" value="Int_alpha"/>
    <property type="match status" value="1"/>
</dbReference>
<dbReference type="AlphaFoldDB" id="A0A5K4F239"/>
<keyword evidence="6 9" id="KW-0675">Receptor</keyword>
<dbReference type="Gene3D" id="1.20.5.930">
    <property type="entry name" value="Bicelle-embedded integrin alpha(iib) transmembrane segment"/>
    <property type="match status" value="1"/>
</dbReference>
<dbReference type="InParanoid" id="A0A5K4F239"/>
<evidence type="ECO:0000256" key="3">
    <source>
        <dbReference type="ARBA" id="ARBA00022889"/>
    </source>
</evidence>
<dbReference type="GO" id="GO:0033627">
    <property type="term" value="P:cell adhesion mediated by integrin"/>
    <property type="evidence" value="ECO:0007669"/>
    <property type="project" value="TreeGrafter"/>
</dbReference>
<dbReference type="Gene3D" id="2.60.40.1530">
    <property type="entry name" value="ntegrin, alpha v. Chain A, domain 4"/>
    <property type="match status" value="1"/>
</dbReference>
<feature type="transmembrane region" description="Helical" evidence="9">
    <location>
        <begin position="1307"/>
        <end position="1334"/>
    </location>
</feature>
<evidence type="ECO:0000256" key="6">
    <source>
        <dbReference type="ARBA" id="ARBA00023170"/>
    </source>
</evidence>